<keyword evidence="2" id="KW-1185">Reference proteome</keyword>
<dbReference type="Proteomes" id="UP000547973">
    <property type="component" value="Unassembled WGS sequence"/>
</dbReference>
<proteinExistence type="predicted"/>
<organism evidence="1 2">
    <name type="scientific">Demequina lutea</name>
    <dbReference type="NCBI Taxonomy" id="431489"/>
    <lineage>
        <taxon>Bacteria</taxon>
        <taxon>Bacillati</taxon>
        <taxon>Actinomycetota</taxon>
        <taxon>Actinomycetes</taxon>
        <taxon>Micrococcales</taxon>
        <taxon>Demequinaceae</taxon>
        <taxon>Demequina</taxon>
    </lineage>
</organism>
<protein>
    <submittedName>
        <fullName evidence="1">Uncharacterized protein</fullName>
    </submittedName>
</protein>
<sequence length="201" mass="22052">MRPPRGRGATGHRITCASPLTDLGLVQALTTQHGSLAAVRCRLILRNHPRPVGRRERAPDRTSGRIYDYFSWARHRTIFDTRKNWTIATHETVSYHHPPRWARGLRHVSLQPDREGDGEGAVVAFDFAVVAGCVGPDVLVLRRGRCDHPCELFGPIVRSVIGHDRHDAVDAVGSEEDAGPGVETDRGGGLFVAEVFGVGQT</sequence>
<evidence type="ECO:0000313" key="2">
    <source>
        <dbReference type="Proteomes" id="UP000547973"/>
    </source>
</evidence>
<name>A0A7Z0CLD9_9MICO</name>
<evidence type="ECO:0000313" key="1">
    <source>
        <dbReference type="EMBL" id="NYI42808.1"/>
    </source>
</evidence>
<accession>A0A7Z0CLD9</accession>
<gene>
    <name evidence="1" type="ORF">BKA03_002927</name>
</gene>
<dbReference type="AlphaFoldDB" id="A0A7Z0CLD9"/>
<dbReference type="EMBL" id="JACBZO010000001">
    <property type="protein sequence ID" value="NYI42808.1"/>
    <property type="molecule type" value="Genomic_DNA"/>
</dbReference>
<reference evidence="1 2" key="1">
    <citation type="submission" date="2020-07" db="EMBL/GenBank/DDBJ databases">
        <title>Sequencing the genomes of 1000 actinobacteria strains.</title>
        <authorList>
            <person name="Klenk H.-P."/>
        </authorList>
    </citation>
    <scope>NUCLEOTIDE SEQUENCE [LARGE SCALE GENOMIC DNA]</scope>
    <source>
        <strain evidence="1 2">DSM 19970</strain>
    </source>
</reference>
<comment type="caution">
    <text evidence="1">The sequence shown here is derived from an EMBL/GenBank/DDBJ whole genome shotgun (WGS) entry which is preliminary data.</text>
</comment>